<dbReference type="PANTHER" id="PTHR45527">
    <property type="entry name" value="NONRIBOSOMAL PEPTIDE SYNTHETASE"/>
    <property type="match status" value="1"/>
</dbReference>
<evidence type="ECO:0000256" key="1">
    <source>
        <dbReference type="SAM" id="MobiDB-lite"/>
    </source>
</evidence>
<feature type="transmembrane region" description="Helical" evidence="2">
    <location>
        <begin position="729"/>
        <end position="752"/>
    </location>
</feature>
<feature type="transmembrane region" description="Helical" evidence="2">
    <location>
        <begin position="925"/>
        <end position="952"/>
    </location>
</feature>
<dbReference type="GO" id="GO:0031177">
    <property type="term" value="F:phosphopantetheine binding"/>
    <property type="evidence" value="ECO:0007669"/>
    <property type="project" value="TreeGrafter"/>
</dbReference>
<evidence type="ECO:0000313" key="4">
    <source>
        <dbReference type="EMBL" id="PNG25307.1"/>
    </source>
</evidence>
<dbReference type="GO" id="GO:0005737">
    <property type="term" value="C:cytoplasm"/>
    <property type="evidence" value="ECO:0007669"/>
    <property type="project" value="TreeGrafter"/>
</dbReference>
<dbReference type="InterPro" id="IPR010071">
    <property type="entry name" value="AA_adenyl_dom"/>
</dbReference>
<gene>
    <name evidence="4" type="ORF">CR492_14235</name>
</gene>
<dbReference type="GO" id="GO:0043041">
    <property type="term" value="P:amino acid activation for nonribosomal peptide biosynthetic process"/>
    <property type="evidence" value="ECO:0007669"/>
    <property type="project" value="TreeGrafter"/>
</dbReference>
<dbReference type="InterPro" id="IPR042099">
    <property type="entry name" value="ANL_N_sf"/>
</dbReference>
<dbReference type="NCBIfam" id="TIGR02353">
    <property type="entry name" value="NRPS_term_dom"/>
    <property type="match status" value="1"/>
</dbReference>
<dbReference type="Gene3D" id="2.160.10.10">
    <property type="entry name" value="Hexapeptide repeat proteins"/>
    <property type="match status" value="3"/>
</dbReference>
<accession>A0A2J7TEW6</accession>
<feature type="transmembrane region" description="Helical" evidence="2">
    <location>
        <begin position="649"/>
        <end position="672"/>
    </location>
</feature>
<organism evidence="4 5">
    <name type="scientific">Methylocella silvestris</name>
    <dbReference type="NCBI Taxonomy" id="199596"/>
    <lineage>
        <taxon>Bacteria</taxon>
        <taxon>Pseudomonadati</taxon>
        <taxon>Pseudomonadota</taxon>
        <taxon>Alphaproteobacteria</taxon>
        <taxon>Hyphomicrobiales</taxon>
        <taxon>Beijerinckiaceae</taxon>
        <taxon>Methylocella</taxon>
    </lineage>
</organism>
<sequence>MTQNGSATADAQEGGGAQSILRGPRLPNLRRDELLCEIFAATVAADPDALAMVTRDGALTYAEVDEKAEAIARGLVRGGLRPGDVAGLWMPRGHELLIGQIAIAKVGAAWLPFDGDAPVERIAVCLEDAAAKFIVISADFVPKCAGRFCCAAFTLRELADYSANEKVDARALGATPASPAYLIYTSGSTGAPKGIVITGANICHYLRAANVIYGLDASDVVFQGASVAFDLSMEEIWLPYLVGARLFVATPEVMGETEKLPEIMEANGVTVLDTVPTLLALLPRDVSTLRVIILGGEACPPAIANRWCKPGRQIFNSYGPTEATVVATIGEVQAGVAVTIGGPIPNYSCYVVDEDLNLVAPGSEGELLIGGPGVARGYLKRPELTAEKFIPNPFLFADFDAATGDPVLYRSGDAVAINEAGEILFRGRIDDQVKVRGFRVELGEIEAKLGDLEGVAHAAVVLRNDAGVDQLVAFLVPAPGAVEAGALETRVLRGSLRASLPPYMVPSRFESIASLPKLSSGKVDRKSLRLVALAEVDSSEAQEEPRTSTEASLLAAAKEVLPPQAIPFDADFFTDLGGHSLLAARFISIVRKTQALSRVTLQDVYSARTLRGIGELIDRKWAHIAGPDDLGFDPPPLLRRFLCGLAQAVALPVILALVTAQWLGVFVSYMLLTGAEAAIGEEIISLILVYMCINIVTVAITIAAKWLIIGRTKPGRYPLWGVYYFRWWLARRFIGLVHIKWFSGSPFMRFYLRALGAKVGKDAIIGEVDAGAIDLISFGDGASVGSIANLANARVEGGELIIGSIEIGADAYIGSSCVIEEDVVIGRGAEIGDLSAIGAGGRIGDYESWDGSPVRLTGKIDPLELGAAAIGSAPRRFVMGGVYLALLLAIPPLGLLPIFPAFWVFDRIDDIIGIGDIDRLHYMAMIPIMAWPTAFVMVLVTVGFIAICRWIILPRVREGTYSVHSWFYLRKWAVTLATEITLETLSSLYATVYMRGWYRLMGAKIGKDAEISTNLSGRYDLVEIGEKNFIADEVVFGDEEVRNGWMVLRRVKTGPRVFVGNSAVIPTGADIPANALIGIKSKPPANHLMNEGDTWFGSPPIKLPVRQKFDAGGANWTYEAPKWKKFARACFEAVMISMPTMLFITLGTWAVEWFSSSVLDGDYGAVAVQFTVSSVAICLMLTIVVIVLKWLTMGRYEPMVKPMWSWWAMRTEAVAVIYWGMAGKVLLDHLRGTPFLPWMMRLFGAKFGKGVYMDMTDITEFDCIKVGDFAALNAISALQTHLYEDRVMKVGRVAIGDGVTIGAGSTVLYDTLVGDYARLGPLTLVMKGEQIPPHSEWVGAPAEPKGAADVIVEKEAA</sequence>
<protein>
    <submittedName>
        <fullName evidence="4">Peptide synthetase</fullName>
    </submittedName>
</protein>
<dbReference type="InterPro" id="IPR011004">
    <property type="entry name" value="Trimer_LpxA-like_sf"/>
</dbReference>
<dbReference type="InterPro" id="IPR045851">
    <property type="entry name" value="AMP-bd_C_sf"/>
</dbReference>
<dbReference type="GO" id="GO:0044550">
    <property type="term" value="P:secondary metabolite biosynthetic process"/>
    <property type="evidence" value="ECO:0007669"/>
    <property type="project" value="TreeGrafter"/>
</dbReference>
<dbReference type="InterPro" id="IPR020845">
    <property type="entry name" value="AMP-binding_CS"/>
</dbReference>
<evidence type="ECO:0000313" key="5">
    <source>
        <dbReference type="Proteomes" id="UP000236286"/>
    </source>
</evidence>
<dbReference type="InterPro" id="IPR000873">
    <property type="entry name" value="AMP-dep_synth/lig_dom"/>
</dbReference>
<dbReference type="Pfam" id="PF00501">
    <property type="entry name" value="AMP-binding"/>
    <property type="match status" value="1"/>
</dbReference>
<dbReference type="InterPro" id="IPR025110">
    <property type="entry name" value="AMP-bd_C"/>
</dbReference>
<proteinExistence type="predicted"/>
<dbReference type="NCBIfam" id="TIGR01733">
    <property type="entry name" value="AA-adenyl-dom"/>
    <property type="match status" value="1"/>
</dbReference>
<evidence type="ECO:0000256" key="2">
    <source>
        <dbReference type="SAM" id="Phobius"/>
    </source>
</evidence>
<keyword evidence="2" id="KW-1133">Transmembrane helix</keyword>
<dbReference type="Pfam" id="PF00550">
    <property type="entry name" value="PP-binding"/>
    <property type="match status" value="1"/>
</dbReference>
<dbReference type="InterPro" id="IPR036736">
    <property type="entry name" value="ACP-like_sf"/>
</dbReference>
<feature type="transmembrane region" description="Helical" evidence="2">
    <location>
        <begin position="1163"/>
        <end position="1191"/>
    </location>
</feature>
<dbReference type="EMBL" id="PDZR01000017">
    <property type="protein sequence ID" value="PNG25307.1"/>
    <property type="molecule type" value="Genomic_DNA"/>
</dbReference>
<dbReference type="PANTHER" id="PTHR45527:SF1">
    <property type="entry name" value="FATTY ACID SYNTHASE"/>
    <property type="match status" value="1"/>
</dbReference>
<dbReference type="PROSITE" id="PS50075">
    <property type="entry name" value="CARRIER"/>
    <property type="match status" value="1"/>
</dbReference>
<feature type="domain" description="Carrier" evidence="3">
    <location>
        <begin position="544"/>
        <end position="621"/>
    </location>
</feature>
<dbReference type="SUPFAM" id="SSF51161">
    <property type="entry name" value="Trimeric LpxA-like enzymes"/>
    <property type="match status" value="3"/>
</dbReference>
<keyword evidence="2" id="KW-0812">Transmembrane</keyword>
<dbReference type="Gene3D" id="3.30.300.30">
    <property type="match status" value="1"/>
</dbReference>
<feature type="transmembrane region" description="Helical" evidence="2">
    <location>
        <begin position="1129"/>
        <end position="1151"/>
    </location>
</feature>
<feature type="transmembrane region" description="Helical" evidence="2">
    <location>
        <begin position="882"/>
        <end position="905"/>
    </location>
</feature>
<feature type="region of interest" description="Disordered" evidence="1">
    <location>
        <begin position="1"/>
        <end position="23"/>
    </location>
</feature>
<dbReference type="Pfam" id="PF13193">
    <property type="entry name" value="AMP-binding_C"/>
    <property type="match status" value="1"/>
</dbReference>
<dbReference type="CDD" id="cd05930">
    <property type="entry name" value="A_NRPS"/>
    <property type="match status" value="1"/>
</dbReference>
<dbReference type="SUPFAM" id="SSF47336">
    <property type="entry name" value="ACP-like"/>
    <property type="match status" value="1"/>
</dbReference>
<dbReference type="InterPro" id="IPR009081">
    <property type="entry name" value="PP-bd_ACP"/>
</dbReference>
<name>A0A2J7TEW6_METSI</name>
<dbReference type="Gene3D" id="1.10.1200.10">
    <property type="entry name" value="ACP-like"/>
    <property type="match status" value="1"/>
</dbReference>
<dbReference type="SUPFAM" id="SSF56801">
    <property type="entry name" value="Acetyl-CoA synthetase-like"/>
    <property type="match status" value="1"/>
</dbReference>
<reference evidence="4 5" key="1">
    <citation type="submission" date="2017-10" db="EMBL/GenBank/DDBJ databases">
        <title>Genome announcement of Methylocella silvestris TVC from permafrost.</title>
        <authorList>
            <person name="Wang J."/>
            <person name="Geng K."/>
            <person name="Ul-Haque F."/>
            <person name="Crombie A.T."/>
            <person name="Street L.E."/>
            <person name="Wookey P.A."/>
            <person name="Murrell J.C."/>
            <person name="Pratscher J."/>
        </authorList>
    </citation>
    <scope>NUCLEOTIDE SEQUENCE [LARGE SCALE GENOMIC DNA]</scope>
    <source>
        <strain evidence="4 5">TVC</strain>
    </source>
</reference>
<feature type="transmembrane region" description="Helical" evidence="2">
    <location>
        <begin position="684"/>
        <end position="709"/>
    </location>
</feature>
<comment type="caution">
    <text evidence="4">The sequence shown here is derived from an EMBL/GenBank/DDBJ whole genome shotgun (WGS) entry which is preliminary data.</text>
</comment>
<evidence type="ECO:0000259" key="3">
    <source>
        <dbReference type="PROSITE" id="PS50075"/>
    </source>
</evidence>
<keyword evidence="2" id="KW-0472">Membrane</keyword>
<dbReference type="InterPro" id="IPR012728">
    <property type="entry name" value="Pls/PosA_C"/>
</dbReference>
<dbReference type="RefSeq" id="WP_102844445.1">
    <property type="nucleotide sequence ID" value="NZ_PDZR01000017.1"/>
</dbReference>
<dbReference type="Proteomes" id="UP000236286">
    <property type="component" value="Unassembled WGS sequence"/>
</dbReference>
<dbReference type="Gene3D" id="3.40.50.12780">
    <property type="entry name" value="N-terminal domain of ligase-like"/>
    <property type="match status" value="1"/>
</dbReference>
<dbReference type="PROSITE" id="PS00455">
    <property type="entry name" value="AMP_BINDING"/>
    <property type="match status" value="1"/>
</dbReference>
<dbReference type="OrthoDB" id="9803968at2"/>